<keyword evidence="1" id="KW-1133">Transmembrane helix</keyword>
<dbReference type="EMBL" id="CP034550">
    <property type="protein sequence ID" value="QFZ17686.1"/>
    <property type="molecule type" value="Genomic_DNA"/>
</dbReference>
<proteinExistence type="predicted"/>
<evidence type="ECO:0000256" key="1">
    <source>
        <dbReference type="SAM" id="Phobius"/>
    </source>
</evidence>
<dbReference type="Proteomes" id="UP000325787">
    <property type="component" value="Chromosome"/>
</dbReference>
<evidence type="ECO:0000313" key="3">
    <source>
        <dbReference type="Proteomes" id="UP000325787"/>
    </source>
</evidence>
<accession>A0A5Q0GUB8</accession>
<gene>
    <name evidence="2" type="ORF">EKG83_09480</name>
</gene>
<evidence type="ECO:0008006" key="4">
    <source>
        <dbReference type="Google" id="ProtNLM"/>
    </source>
</evidence>
<feature type="transmembrane region" description="Helical" evidence="1">
    <location>
        <begin position="26"/>
        <end position="54"/>
    </location>
</feature>
<evidence type="ECO:0000313" key="2">
    <source>
        <dbReference type="EMBL" id="QFZ17686.1"/>
    </source>
</evidence>
<dbReference type="AlphaFoldDB" id="A0A5Q0GUB8"/>
<name>A0A5Q0GUB8_SACSY</name>
<organism evidence="2 3">
    <name type="scientific">Saccharothrix syringae</name>
    <name type="common">Nocardiopsis syringae</name>
    <dbReference type="NCBI Taxonomy" id="103733"/>
    <lineage>
        <taxon>Bacteria</taxon>
        <taxon>Bacillati</taxon>
        <taxon>Actinomycetota</taxon>
        <taxon>Actinomycetes</taxon>
        <taxon>Pseudonocardiales</taxon>
        <taxon>Pseudonocardiaceae</taxon>
        <taxon>Saccharothrix</taxon>
    </lineage>
</organism>
<sequence length="401" mass="44317">MVATSTRAEPQFTIADPWAAFRQKRFLLPFGTSVVTALVGALLLVLSGTAWLPFRDVTVVRVMMASKRDFFEDAEVRRIMQSHGIRVQVTPIASRELVYRDDLDDYDFVLPSGQSVANVVRERRRGKVINTYRPFFSPIVLGTYREYAKALEAAGVAKRQDNGGGLYYDLSLPRFVDLVEAGTTWSKLAEEAPLSEGLPRNGNRIIAQTPDPCLAYSGATFLGMVAFARNGNQAPADEESAARLAKEIKPLFDIEGQHGDDLGPKYVTPEGRSFATIVVIYEHQYLAHQFRWIDGTGKPDEDRVLLYPEEQHETAPELLAFTPAGNRVGELVTQDPALRRRAVELGFRVYGTQASPAGSELTAHLVRRGLPVPGSGVGDTEAWLPDLPLLERMIEDVGGCR</sequence>
<keyword evidence="3" id="KW-1185">Reference proteome</keyword>
<dbReference type="RefSeq" id="WP_033433623.1">
    <property type="nucleotide sequence ID" value="NZ_CP034550.1"/>
</dbReference>
<protein>
    <recommendedName>
        <fullName evidence="4">Extracellular solute-binding protein</fullName>
    </recommendedName>
</protein>
<keyword evidence="1" id="KW-0812">Transmembrane</keyword>
<dbReference type="KEGG" id="ssyi:EKG83_09480"/>
<reference evidence="3" key="1">
    <citation type="journal article" date="2021" name="Curr. Microbiol.">
        <title>Complete genome of nocamycin-producing strain Saccharothrix syringae NRRL B-16468 reveals the biosynthetic potential for secondary metabolites.</title>
        <authorList>
            <person name="Mo X."/>
            <person name="Yang S."/>
        </authorList>
    </citation>
    <scope>NUCLEOTIDE SEQUENCE [LARGE SCALE GENOMIC DNA]</scope>
    <source>
        <strain evidence="3">ATCC 51364 / DSM 43886 / JCM 6844 / KCTC 9398 / NBRC 14523 / NRRL B-16468 / INA 2240</strain>
    </source>
</reference>
<keyword evidence="1" id="KW-0472">Membrane</keyword>
<dbReference type="OrthoDB" id="5418945at2"/>